<dbReference type="OrthoDB" id="9778870at2"/>
<dbReference type="Pfam" id="PF00005">
    <property type="entry name" value="ABC_tran"/>
    <property type="match status" value="1"/>
</dbReference>
<dbReference type="KEGG" id="saga:M5M_02625"/>
<reference evidence="6 7" key="1">
    <citation type="journal article" date="2013" name="Genome Announc.">
        <title>Complete genome sequence of Simiduia agarivorans SA1(T), a marine bacterium able to degrade a variety of polysaccharides.</title>
        <authorList>
            <person name="Lin S.Y."/>
            <person name="Shieh W.Y."/>
            <person name="Chen J.S."/>
            <person name="Tang S.L."/>
        </authorList>
    </citation>
    <scope>NUCLEOTIDE SEQUENCE [LARGE SCALE GENOMIC DNA]</scope>
    <source>
        <strain evidence="7">DSM 21679 / JCM 13881 / BCRC 17597 / SA1</strain>
    </source>
</reference>
<dbReference type="eggNOG" id="COG1134">
    <property type="taxonomic scope" value="Bacteria"/>
</dbReference>
<evidence type="ECO:0000313" key="6">
    <source>
        <dbReference type="EMBL" id="AFU97742.1"/>
    </source>
</evidence>
<dbReference type="SUPFAM" id="SSF52540">
    <property type="entry name" value="P-loop containing nucleoside triphosphate hydrolases"/>
    <property type="match status" value="1"/>
</dbReference>
<dbReference type="PROSITE" id="PS50893">
    <property type="entry name" value="ABC_TRANSPORTER_2"/>
    <property type="match status" value="1"/>
</dbReference>
<dbReference type="InterPro" id="IPR003593">
    <property type="entry name" value="AAA+_ATPase"/>
</dbReference>
<keyword evidence="3" id="KW-0547">Nucleotide-binding</keyword>
<gene>
    <name evidence="6" type="ordered locus">M5M_02625</name>
</gene>
<evidence type="ECO:0000256" key="1">
    <source>
        <dbReference type="ARBA" id="ARBA00005417"/>
    </source>
</evidence>
<dbReference type="GO" id="GO:0016020">
    <property type="term" value="C:membrane"/>
    <property type="evidence" value="ECO:0007669"/>
    <property type="project" value="InterPro"/>
</dbReference>
<dbReference type="InterPro" id="IPR050683">
    <property type="entry name" value="Bact_Polysacc_Export_ATP-bd"/>
</dbReference>
<dbReference type="Gene3D" id="3.40.50.300">
    <property type="entry name" value="P-loop containing nucleotide triphosphate hydrolases"/>
    <property type="match status" value="1"/>
</dbReference>
<dbReference type="InterPro" id="IPR027417">
    <property type="entry name" value="P-loop_NTPase"/>
</dbReference>
<protein>
    <submittedName>
        <fullName evidence="6">Wzt</fullName>
    </submittedName>
</protein>
<organism evidence="6 7">
    <name type="scientific">Simiduia agarivorans (strain DSM 21679 / JCM 13881 / BCRC 17597 / SA1)</name>
    <dbReference type="NCBI Taxonomy" id="1117647"/>
    <lineage>
        <taxon>Bacteria</taxon>
        <taxon>Pseudomonadati</taxon>
        <taxon>Pseudomonadota</taxon>
        <taxon>Gammaproteobacteria</taxon>
        <taxon>Cellvibrionales</taxon>
        <taxon>Cellvibrionaceae</taxon>
        <taxon>Simiduia</taxon>
    </lineage>
</organism>
<dbReference type="InterPro" id="IPR015860">
    <property type="entry name" value="ABC_transpr_TagH-like"/>
</dbReference>
<dbReference type="Proteomes" id="UP000000466">
    <property type="component" value="Chromosome"/>
</dbReference>
<dbReference type="STRING" id="1117647.M5M_02625"/>
<evidence type="ECO:0000256" key="3">
    <source>
        <dbReference type="ARBA" id="ARBA00022741"/>
    </source>
</evidence>
<evidence type="ECO:0000313" key="7">
    <source>
        <dbReference type="Proteomes" id="UP000000466"/>
    </source>
</evidence>
<dbReference type="GO" id="GO:0140359">
    <property type="term" value="F:ABC-type transporter activity"/>
    <property type="evidence" value="ECO:0007669"/>
    <property type="project" value="InterPro"/>
</dbReference>
<dbReference type="PANTHER" id="PTHR46743">
    <property type="entry name" value="TEICHOIC ACIDS EXPORT ATP-BINDING PROTEIN TAGH"/>
    <property type="match status" value="1"/>
</dbReference>
<evidence type="ECO:0000256" key="4">
    <source>
        <dbReference type="ARBA" id="ARBA00022840"/>
    </source>
</evidence>
<dbReference type="AlphaFoldDB" id="K4KUZ8"/>
<proteinExistence type="inferred from homology"/>
<comment type="similarity">
    <text evidence="1">Belongs to the ABC transporter superfamily.</text>
</comment>
<name>K4KUZ8_SIMAS</name>
<dbReference type="PROSITE" id="PS00211">
    <property type="entry name" value="ABC_TRANSPORTER_1"/>
    <property type="match status" value="1"/>
</dbReference>
<dbReference type="SMART" id="SM00382">
    <property type="entry name" value="AAA"/>
    <property type="match status" value="1"/>
</dbReference>
<dbReference type="GO" id="GO:0005524">
    <property type="term" value="F:ATP binding"/>
    <property type="evidence" value="ECO:0007669"/>
    <property type="project" value="UniProtKB-KW"/>
</dbReference>
<evidence type="ECO:0000259" key="5">
    <source>
        <dbReference type="PROSITE" id="PS50893"/>
    </source>
</evidence>
<dbReference type="EMBL" id="CP003746">
    <property type="protein sequence ID" value="AFU97742.1"/>
    <property type="molecule type" value="Genomic_DNA"/>
</dbReference>
<dbReference type="CDD" id="cd03220">
    <property type="entry name" value="ABC_KpsT_Wzt"/>
    <property type="match status" value="1"/>
</dbReference>
<dbReference type="RefSeq" id="WP_015045915.1">
    <property type="nucleotide sequence ID" value="NC_018868.3"/>
</dbReference>
<dbReference type="PANTHER" id="PTHR46743:SF2">
    <property type="entry name" value="TEICHOIC ACIDS EXPORT ATP-BINDING PROTEIN TAGH"/>
    <property type="match status" value="1"/>
</dbReference>
<dbReference type="InterPro" id="IPR017871">
    <property type="entry name" value="ABC_transporter-like_CS"/>
</dbReference>
<accession>K4KUZ8</accession>
<sequence>MSECYPQPLIMAKNIGLKYSSFGLFNRFYHHAIKDLSFEVYAGETFGIMGRNGCGKSSVLRLLAGIIKPTSGNVLMAQPLTSALLTLGLGFNPQLSGRNNAMLSCMLQGASKDYARSLLDDIKNFSELGAFFERPVKTYSAGMRSRLGFSTALTLKVDLLLIDETLSVGDASFNQKAEAALLDRVQGSQTVIFVSHNAAQVSRICSRAMWLEGGCLKESGDVSVVADAYKNFMARLNTVGPV</sequence>
<evidence type="ECO:0000256" key="2">
    <source>
        <dbReference type="ARBA" id="ARBA00022448"/>
    </source>
</evidence>
<feature type="domain" description="ABC transporter" evidence="5">
    <location>
        <begin position="17"/>
        <end position="238"/>
    </location>
</feature>
<dbReference type="InterPro" id="IPR003439">
    <property type="entry name" value="ABC_transporter-like_ATP-bd"/>
</dbReference>
<keyword evidence="2" id="KW-0813">Transport</keyword>
<keyword evidence="4" id="KW-0067">ATP-binding</keyword>
<keyword evidence="7" id="KW-1185">Reference proteome</keyword>
<dbReference type="HOGENOM" id="CLU_000604_1_2_6"/>
<dbReference type="GO" id="GO:0016887">
    <property type="term" value="F:ATP hydrolysis activity"/>
    <property type="evidence" value="ECO:0007669"/>
    <property type="project" value="InterPro"/>
</dbReference>